<name>A0ABV7GF96_9GAMM</name>
<evidence type="ECO:0000313" key="2">
    <source>
        <dbReference type="EMBL" id="MFC3138954.1"/>
    </source>
</evidence>
<organism evidence="2 3">
    <name type="scientific">Shewanella submarina</name>
    <dbReference type="NCBI Taxonomy" id="2016376"/>
    <lineage>
        <taxon>Bacteria</taxon>
        <taxon>Pseudomonadati</taxon>
        <taxon>Pseudomonadota</taxon>
        <taxon>Gammaproteobacteria</taxon>
        <taxon>Alteromonadales</taxon>
        <taxon>Shewanellaceae</taxon>
        <taxon>Shewanella</taxon>
    </lineage>
</organism>
<evidence type="ECO:0000313" key="3">
    <source>
        <dbReference type="Proteomes" id="UP001595621"/>
    </source>
</evidence>
<dbReference type="InterPro" id="IPR050289">
    <property type="entry name" value="TorD/DmsD_chaperones"/>
</dbReference>
<dbReference type="Gene3D" id="1.10.3480.10">
    <property type="entry name" value="TorD-like"/>
    <property type="match status" value="1"/>
</dbReference>
<dbReference type="RefSeq" id="WP_248936937.1">
    <property type="nucleotide sequence ID" value="NZ_JAKILF010000006.1"/>
</dbReference>
<dbReference type="SUPFAM" id="SSF89155">
    <property type="entry name" value="TorD-like"/>
    <property type="match status" value="1"/>
</dbReference>
<dbReference type="InterPro" id="IPR036411">
    <property type="entry name" value="TorD-like_sf"/>
</dbReference>
<comment type="caution">
    <text evidence="2">The sequence shown here is derived from an EMBL/GenBank/DDBJ whole genome shotgun (WGS) entry which is preliminary data.</text>
</comment>
<keyword evidence="1" id="KW-0143">Chaperone</keyword>
<proteinExistence type="predicted"/>
<gene>
    <name evidence="2" type="ORF">ACFOE0_12275</name>
</gene>
<dbReference type="PANTHER" id="PTHR34227:SF13">
    <property type="entry name" value="TAT PROOFREADING CHAPERONE DMSD-RELATED"/>
    <property type="match status" value="1"/>
</dbReference>
<keyword evidence="3" id="KW-1185">Reference proteome</keyword>
<accession>A0ABV7GF96</accession>
<dbReference type="PANTHER" id="PTHR34227">
    <property type="entry name" value="CHAPERONE PROTEIN YCDY"/>
    <property type="match status" value="1"/>
</dbReference>
<evidence type="ECO:0000256" key="1">
    <source>
        <dbReference type="ARBA" id="ARBA00023186"/>
    </source>
</evidence>
<sequence length="224" mass="25551">MKTPFTNLPFEEYQGIARILYHLLSHYPEAEMIHDFIGNDVAASWPTFASEGQGRDGNRVGREALSHFLQQWDDSQLTELQLDYGQLFFGPGEPKAIPQGSVYLGEEQLLNDRSTVALMDYYKVHGVELQMANRQPVDHIGFFFAVLDSTLGRLEQERTNEELKQFVQLLLGKHLLPWSGRCLELAAEHAQTEFYFGVALLAEDFLKQLANDFNVVPVSARLFR</sequence>
<protein>
    <submittedName>
        <fullName evidence="2">Molecular chaperone</fullName>
    </submittedName>
</protein>
<dbReference type="Proteomes" id="UP001595621">
    <property type="component" value="Unassembled WGS sequence"/>
</dbReference>
<dbReference type="InterPro" id="IPR020945">
    <property type="entry name" value="DMSO/NO3_reduct_chaperone"/>
</dbReference>
<dbReference type="Pfam" id="PF02613">
    <property type="entry name" value="Nitrate_red_del"/>
    <property type="match status" value="1"/>
</dbReference>
<dbReference type="EMBL" id="JBHRTD010000015">
    <property type="protein sequence ID" value="MFC3138954.1"/>
    <property type="molecule type" value="Genomic_DNA"/>
</dbReference>
<reference evidence="3" key="1">
    <citation type="journal article" date="2019" name="Int. J. Syst. Evol. Microbiol.">
        <title>The Global Catalogue of Microorganisms (GCM) 10K type strain sequencing project: providing services to taxonomists for standard genome sequencing and annotation.</title>
        <authorList>
            <consortium name="The Broad Institute Genomics Platform"/>
            <consortium name="The Broad Institute Genome Sequencing Center for Infectious Disease"/>
            <person name="Wu L."/>
            <person name="Ma J."/>
        </authorList>
    </citation>
    <scope>NUCLEOTIDE SEQUENCE [LARGE SCALE GENOMIC DNA]</scope>
    <source>
        <strain evidence="3">KCTC 52277</strain>
    </source>
</reference>